<dbReference type="InterPro" id="IPR002711">
    <property type="entry name" value="HNH"/>
</dbReference>
<dbReference type="GO" id="GO:0008270">
    <property type="term" value="F:zinc ion binding"/>
    <property type="evidence" value="ECO:0007669"/>
    <property type="project" value="InterPro"/>
</dbReference>
<keyword evidence="2" id="KW-0255">Endonuclease</keyword>
<sequence length="86" mass="9844">MVAWKRIRARRLAADPLCVMCLADGVTKAAEIVDHVVPHKGDRELFYSYANTQSLCATHHNRDKQRMEARGEVQSRTFEPEIDVSF</sequence>
<keyword evidence="2" id="KW-0378">Hydrolase</keyword>
<dbReference type="Gene3D" id="1.10.30.50">
    <property type="match status" value="1"/>
</dbReference>
<comment type="caution">
    <text evidence="2">The sequence shown here is derived from an EMBL/GenBank/DDBJ whole genome shotgun (WGS) entry which is preliminary data.</text>
</comment>
<dbReference type="GO" id="GO:0003676">
    <property type="term" value="F:nucleic acid binding"/>
    <property type="evidence" value="ECO:0007669"/>
    <property type="project" value="InterPro"/>
</dbReference>
<evidence type="ECO:0000259" key="1">
    <source>
        <dbReference type="SMART" id="SM00507"/>
    </source>
</evidence>
<accession>A0A2N5XRJ9</accession>
<name>A0A2N5XRJ9_9HYPH</name>
<dbReference type="AlphaFoldDB" id="A0A2N5XRJ9"/>
<protein>
    <submittedName>
        <fullName evidence="2">HNH endonuclease</fullName>
    </submittedName>
</protein>
<feature type="domain" description="HNH nuclease" evidence="1">
    <location>
        <begin position="6"/>
        <end position="61"/>
    </location>
</feature>
<organism evidence="2 3">
    <name type="scientific">Cohaesibacter celericrescens</name>
    <dbReference type="NCBI Taxonomy" id="2067669"/>
    <lineage>
        <taxon>Bacteria</taxon>
        <taxon>Pseudomonadati</taxon>
        <taxon>Pseudomonadota</taxon>
        <taxon>Alphaproteobacteria</taxon>
        <taxon>Hyphomicrobiales</taxon>
        <taxon>Cohaesibacteraceae</taxon>
    </lineage>
</organism>
<dbReference type="CDD" id="cd00085">
    <property type="entry name" value="HNHc"/>
    <property type="match status" value="1"/>
</dbReference>
<dbReference type="InterPro" id="IPR003615">
    <property type="entry name" value="HNH_nuc"/>
</dbReference>
<dbReference type="Proteomes" id="UP000234881">
    <property type="component" value="Unassembled WGS sequence"/>
</dbReference>
<dbReference type="Pfam" id="PF01844">
    <property type="entry name" value="HNH"/>
    <property type="match status" value="1"/>
</dbReference>
<reference evidence="2 3" key="1">
    <citation type="submission" date="2018-01" db="EMBL/GenBank/DDBJ databases">
        <title>The draft genome sequence of Cohaesibacter sp. H1304.</title>
        <authorList>
            <person name="Wang N.-N."/>
            <person name="Du Z.-J."/>
        </authorList>
    </citation>
    <scope>NUCLEOTIDE SEQUENCE [LARGE SCALE GENOMIC DNA]</scope>
    <source>
        <strain evidence="2 3">H1304</strain>
    </source>
</reference>
<evidence type="ECO:0000313" key="2">
    <source>
        <dbReference type="EMBL" id="PLW77080.1"/>
    </source>
</evidence>
<keyword evidence="2" id="KW-0540">Nuclease</keyword>
<proteinExistence type="predicted"/>
<dbReference type="EMBL" id="PKUQ01000022">
    <property type="protein sequence ID" value="PLW77080.1"/>
    <property type="molecule type" value="Genomic_DNA"/>
</dbReference>
<evidence type="ECO:0000313" key="3">
    <source>
        <dbReference type="Proteomes" id="UP000234881"/>
    </source>
</evidence>
<gene>
    <name evidence="2" type="ORF">C0081_12195</name>
</gene>
<dbReference type="SMART" id="SM00507">
    <property type="entry name" value="HNHc"/>
    <property type="match status" value="1"/>
</dbReference>
<keyword evidence="3" id="KW-1185">Reference proteome</keyword>
<dbReference type="GO" id="GO:0004519">
    <property type="term" value="F:endonuclease activity"/>
    <property type="evidence" value="ECO:0007669"/>
    <property type="project" value="UniProtKB-KW"/>
</dbReference>